<organism evidence="1 2">
    <name type="scientific">Roseburia inulinivorans DSM 16841</name>
    <dbReference type="NCBI Taxonomy" id="622312"/>
    <lineage>
        <taxon>Bacteria</taxon>
        <taxon>Bacillati</taxon>
        <taxon>Bacillota</taxon>
        <taxon>Clostridia</taxon>
        <taxon>Lachnospirales</taxon>
        <taxon>Lachnospiraceae</taxon>
        <taxon>Roseburia</taxon>
    </lineage>
</organism>
<accession>C0FMX6</accession>
<reference evidence="1 2" key="2">
    <citation type="submission" date="2009-03" db="EMBL/GenBank/DDBJ databases">
        <title>Draft genome sequence of Roseburia inulinivorans (DSM 16841).</title>
        <authorList>
            <person name="Sudarsanam P."/>
            <person name="Ley R."/>
            <person name="Guruge J."/>
            <person name="Turnbaugh P.J."/>
            <person name="Mahowald M."/>
            <person name="Liep D."/>
            <person name="Gordon J."/>
        </authorList>
    </citation>
    <scope>NUCLEOTIDE SEQUENCE [LARGE SCALE GENOMIC DNA]</scope>
    <source>
        <strain evidence="1 2">DSM 16841</strain>
    </source>
</reference>
<evidence type="ECO:0000313" key="1">
    <source>
        <dbReference type="EMBL" id="EEG96063.1"/>
    </source>
</evidence>
<dbReference type="eggNOG" id="COG0461">
    <property type="taxonomic scope" value="Bacteria"/>
</dbReference>
<gene>
    <name evidence="1" type="ORF">ROSEINA2194_00086</name>
</gene>
<dbReference type="Proteomes" id="UP000003561">
    <property type="component" value="Unassembled WGS sequence"/>
</dbReference>
<dbReference type="InterPro" id="IPR000836">
    <property type="entry name" value="PRTase_dom"/>
</dbReference>
<dbReference type="RefSeq" id="WP_007882040.1">
    <property type="nucleotide sequence ID" value="NZ_ACFY01000003.1"/>
</dbReference>
<dbReference type="AlphaFoldDB" id="C0FMX6"/>
<dbReference type="Gene3D" id="3.40.50.2020">
    <property type="match status" value="1"/>
</dbReference>
<proteinExistence type="predicted"/>
<sequence>MESRMVKFYSKESNMVAIHAIPGHFATSHSHINYYIDITSLKTRIQEAKEVARVLHQKIGRVSYVDTIVCMDGTEVIGAFLAEEFEKEDMASTNRHETIYVVSPEMNSNNQLLFRDNIKPSIAGKHVILLSASTTTGKTIHRSLEGIRYYGGVIEAVASVFSTVSEMDGFAVHSVFHAEDLPGYAAYSADDCPFCKKGSSWMPWSMDSVILSYDQK</sequence>
<dbReference type="SUPFAM" id="SSF53271">
    <property type="entry name" value="PRTase-like"/>
    <property type="match status" value="1"/>
</dbReference>
<dbReference type="InterPro" id="IPR029057">
    <property type="entry name" value="PRTase-like"/>
</dbReference>
<dbReference type="EMBL" id="ACFY01000003">
    <property type="protein sequence ID" value="EEG96063.1"/>
    <property type="molecule type" value="Genomic_DNA"/>
</dbReference>
<name>C0FMX6_9FIRM</name>
<evidence type="ECO:0000313" key="2">
    <source>
        <dbReference type="Proteomes" id="UP000003561"/>
    </source>
</evidence>
<dbReference type="CDD" id="cd06223">
    <property type="entry name" value="PRTases_typeI"/>
    <property type="match status" value="1"/>
</dbReference>
<protein>
    <recommendedName>
        <fullName evidence="3">Orotate phosphoribosyltransferase</fullName>
    </recommendedName>
</protein>
<reference evidence="1 2" key="1">
    <citation type="submission" date="2009-02" db="EMBL/GenBank/DDBJ databases">
        <authorList>
            <person name="Fulton L."/>
            <person name="Clifton S."/>
            <person name="Fulton B."/>
            <person name="Xu J."/>
            <person name="Minx P."/>
            <person name="Pepin K.H."/>
            <person name="Johnson M."/>
            <person name="Bhonagiri V."/>
            <person name="Nash W.E."/>
            <person name="Mardis E.R."/>
            <person name="Wilson R.K."/>
        </authorList>
    </citation>
    <scope>NUCLEOTIDE SEQUENCE [LARGE SCALE GENOMIC DNA]</scope>
    <source>
        <strain evidence="1 2">DSM 16841</strain>
    </source>
</reference>
<comment type="caution">
    <text evidence="1">The sequence shown here is derived from an EMBL/GenBank/DDBJ whole genome shotgun (WGS) entry which is preliminary data.</text>
</comment>
<evidence type="ECO:0008006" key="3">
    <source>
        <dbReference type="Google" id="ProtNLM"/>
    </source>
</evidence>